<keyword evidence="8 15" id="KW-0547">Nucleotide-binding</keyword>
<dbReference type="InterPro" id="IPR002547">
    <property type="entry name" value="tRNA-bd_dom"/>
</dbReference>
<dbReference type="PANTHER" id="PTHR10947:SF0">
    <property type="entry name" value="PHENYLALANINE--TRNA LIGASE BETA SUBUNIT"/>
    <property type="match status" value="1"/>
</dbReference>
<comment type="subunit">
    <text evidence="3 15">Tetramer of two alpha and two beta subunits.</text>
</comment>
<dbReference type="InterPro" id="IPR012340">
    <property type="entry name" value="NA-bd_OB-fold"/>
</dbReference>
<evidence type="ECO:0000256" key="9">
    <source>
        <dbReference type="ARBA" id="ARBA00022840"/>
    </source>
</evidence>
<dbReference type="InterPro" id="IPR004532">
    <property type="entry name" value="Phe-tRNA-ligase_IIc_bsu_bact"/>
</dbReference>
<dbReference type="SUPFAM" id="SSF55681">
    <property type="entry name" value="Class II aaRS and biotin synthetases"/>
    <property type="match status" value="1"/>
</dbReference>
<dbReference type="Proteomes" id="UP000030008">
    <property type="component" value="Unassembled WGS sequence"/>
</dbReference>
<dbReference type="SUPFAM" id="SSF46955">
    <property type="entry name" value="Putative DNA-binding domain"/>
    <property type="match status" value="1"/>
</dbReference>
<evidence type="ECO:0000256" key="5">
    <source>
        <dbReference type="ARBA" id="ARBA00022555"/>
    </source>
</evidence>
<evidence type="ECO:0000259" key="19">
    <source>
        <dbReference type="PROSITE" id="PS51483"/>
    </source>
</evidence>
<dbReference type="GO" id="GO:0016740">
    <property type="term" value="F:transferase activity"/>
    <property type="evidence" value="ECO:0007669"/>
    <property type="project" value="UniProtKB-ARBA"/>
</dbReference>
<dbReference type="AlphaFoldDB" id="A0A099I897"/>
<keyword evidence="10 15" id="KW-0460">Magnesium</keyword>
<dbReference type="NCBIfam" id="TIGR00472">
    <property type="entry name" value="pheT_bact"/>
    <property type="match status" value="1"/>
</dbReference>
<dbReference type="SUPFAM" id="SSF50249">
    <property type="entry name" value="Nucleic acid-binding proteins"/>
    <property type="match status" value="1"/>
</dbReference>
<feature type="domain" description="FDX-ACB" evidence="18">
    <location>
        <begin position="702"/>
        <end position="799"/>
    </location>
</feature>
<dbReference type="SUPFAM" id="SSF56037">
    <property type="entry name" value="PheT/TilS domain"/>
    <property type="match status" value="1"/>
</dbReference>
<evidence type="ECO:0000259" key="18">
    <source>
        <dbReference type="PROSITE" id="PS51447"/>
    </source>
</evidence>
<dbReference type="HAMAP" id="MF_00283">
    <property type="entry name" value="Phe_tRNA_synth_beta1"/>
    <property type="match status" value="1"/>
</dbReference>
<dbReference type="InterPro" id="IPR005147">
    <property type="entry name" value="tRNA_synthase_B5-dom"/>
</dbReference>
<dbReference type="GO" id="GO:0004826">
    <property type="term" value="F:phenylalanine-tRNA ligase activity"/>
    <property type="evidence" value="ECO:0007669"/>
    <property type="project" value="UniProtKB-UniRule"/>
</dbReference>
<dbReference type="Pfam" id="PF03483">
    <property type="entry name" value="B3_4"/>
    <property type="match status" value="1"/>
</dbReference>
<dbReference type="EMBL" id="JQIF01000039">
    <property type="protein sequence ID" value="KGJ53437.1"/>
    <property type="molecule type" value="Genomic_DNA"/>
</dbReference>
<evidence type="ECO:0000256" key="10">
    <source>
        <dbReference type="ARBA" id="ARBA00022842"/>
    </source>
</evidence>
<dbReference type="GO" id="GO:0140096">
    <property type="term" value="F:catalytic activity, acting on a protein"/>
    <property type="evidence" value="ECO:0007669"/>
    <property type="project" value="UniProtKB-ARBA"/>
</dbReference>
<keyword evidence="7 15" id="KW-0479">Metal-binding</keyword>
<comment type="cofactor">
    <cofactor evidence="15">
        <name>Mg(2+)</name>
        <dbReference type="ChEBI" id="CHEBI:18420"/>
    </cofactor>
    <text evidence="15">Binds 2 magnesium ions per tetramer.</text>
</comment>
<sequence length="800" mass="88817">MKISKKWLSQYMDLSDMSIEEIADKITSAGLEVEGIEKMSQGSNLVIGKVISCEDHPDSDHLHVCQVDLGDKIEQIVCGAPNVAAGQKVIVARVGAKLLGGDIKAGVIRGQESNGMICSLLELGVDPHQLSEESKNGIEVLDEDAPVGNENPLGYLALDDEILDVGLTPNRNDCMAAWSMALETGAILHKEVNIPYVEGAANVGEASRLIVRSETEKCPLFLGKVINSVTIKPSPKWMQELLMAAGMKSINNVVDISNIVMLETGQPLHFYDLDAIPAQEITVKDQQRFDYTALDGESYHIEEDDIVITTEGKPIGIAGIMGGDDSKIEETTKGIIIEAAIFHHVSIRNTSRRLNLGTDASVRYQKGIEPMATFKAVDRAVQLLIEYADASGLEETKQYGSNGYTPLEFDVNLDRINVLLGTDFQQEEVMKVLDDLHLEPSVNNSDIHVKIPSYRMDLAIEADIAEEIIRILGYDRLPSTMPKMPSTVGALNRRQQLRRKYRNMLSDLGYNEAVTYSLVGKKEIEDAVMPHKDIVELAAPMSEDHKYVRDSILPSLLECVAYNQARSIKDIALFEISNVYGLGHVEERLAVAVSGALQENRWQKFRMEVDFYTVKGLVEALLESIGYQGSRVVFKENHTDIVHFHPYRSAEVYLGRELLGLVGQIHPKMAQAYDITETLALEINLEVLLKNKPGKVKFTEVSKYPSISRDLAFVVKEDVKVADIISSIKKNGKLEKENIIQNVEVFDVYTGEHVEKGSKSIALSIVFQSAQRTLKDADINEIHNRILETLEKDLHAQLRA</sequence>
<dbReference type="InterPro" id="IPR045060">
    <property type="entry name" value="Phe-tRNA-ligase_IIc_bsu"/>
</dbReference>
<keyword evidence="13 15" id="KW-0030">Aminoacyl-tRNA synthetase</keyword>
<dbReference type="InterPro" id="IPR041616">
    <property type="entry name" value="PheRS_beta_core"/>
</dbReference>
<dbReference type="SMART" id="SM00874">
    <property type="entry name" value="B5"/>
    <property type="match status" value="1"/>
</dbReference>
<dbReference type="InterPro" id="IPR005121">
    <property type="entry name" value="Fdx_antiC-bd"/>
</dbReference>
<dbReference type="InterPro" id="IPR036690">
    <property type="entry name" value="Fdx_antiC-bd_sf"/>
</dbReference>
<comment type="caution">
    <text evidence="20">The sequence shown here is derived from an EMBL/GenBank/DDBJ whole genome shotgun (WGS) entry which is preliminary data.</text>
</comment>
<dbReference type="Gene3D" id="3.30.70.380">
    <property type="entry name" value="Ferrodoxin-fold anticodon-binding domain"/>
    <property type="match status" value="1"/>
</dbReference>
<keyword evidence="4 15" id="KW-0963">Cytoplasm</keyword>
<evidence type="ECO:0000256" key="11">
    <source>
        <dbReference type="ARBA" id="ARBA00022884"/>
    </source>
</evidence>
<protein>
    <recommendedName>
        <fullName evidence="15">Phenylalanine--tRNA ligase beta subunit</fullName>
        <ecNumber evidence="15">6.1.1.20</ecNumber>
    </recommendedName>
    <alternativeName>
        <fullName evidence="15">Phenylalanyl-tRNA synthetase beta subunit</fullName>
        <shortName evidence="15">PheRS</shortName>
    </alternativeName>
</protein>
<dbReference type="PROSITE" id="PS51483">
    <property type="entry name" value="B5"/>
    <property type="match status" value="1"/>
</dbReference>
<dbReference type="FunFam" id="2.40.50.140:FF:000045">
    <property type="entry name" value="Phenylalanine--tRNA ligase beta subunit"/>
    <property type="match status" value="1"/>
</dbReference>
<dbReference type="Gene3D" id="3.50.40.10">
    <property type="entry name" value="Phenylalanyl-trna Synthetase, Chain B, domain 3"/>
    <property type="match status" value="1"/>
</dbReference>
<evidence type="ECO:0000259" key="17">
    <source>
        <dbReference type="PROSITE" id="PS50886"/>
    </source>
</evidence>
<dbReference type="CDD" id="cd02796">
    <property type="entry name" value="tRNA_bind_bactPheRS"/>
    <property type="match status" value="1"/>
</dbReference>
<dbReference type="SMART" id="SM00896">
    <property type="entry name" value="FDX-ACB"/>
    <property type="match status" value="1"/>
</dbReference>
<dbReference type="Gene3D" id="3.30.930.10">
    <property type="entry name" value="Bira Bifunctional Protein, Domain 2"/>
    <property type="match status" value="1"/>
</dbReference>
<dbReference type="InterPro" id="IPR033714">
    <property type="entry name" value="tRNA_bind_bactPheRS"/>
</dbReference>
<comment type="catalytic activity">
    <reaction evidence="14 15">
        <text>tRNA(Phe) + L-phenylalanine + ATP = L-phenylalanyl-tRNA(Phe) + AMP + diphosphate + H(+)</text>
        <dbReference type="Rhea" id="RHEA:19413"/>
        <dbReference type="Rhea" id="RHEA-COMP:9668"/>
        <dbReference type="Rhea" id="RHEA-COMP:9699"/>
        <dbReference type="ChEBI" id="CHEBI:15378"/>
        <dbReference type="ChEBI" id="CHEBI:30616"/>
        <dbReference type="ChEBI" id="CHEBI:33019"/>
        <dbReference type="ChEBI" id="CHEBI:58095"/>
        <dbReference type="ChEBI" id="CHEBI:78442"/>
        <dbReference type="ChEBI" id="CHEBI:78531"/>
        <dbReference type="ChEBI" id="CHEBI:456215"/>
        <dbReference type="EC" id="6.1.1.20"/>
    </reaction>
</comment>
<dbReference type="CDD" id="cd00769">
    <property type="entry name" value="PheRS_beta_core"/>
    <property type="match status" value="1"/>
</dbReference>
<organism evidence="20 21">
    <name type="scientific">Clostridium innocuum</name>
    <dbReference type="NCBI Taxonomy" id="1522"/>
    <lineage>
        <taxon>Bacteria</taxon>
        <taxon>Bacillati</taxon>
        <taxon>Bacillota</taxon>
        <taxon>Clostridia</taxon>
        <taxon>Eubacteriales</taxon>
        <taxon>Clostridiaceae</taxon>
        <taxon>Clostridium</taxon>
    </lineage>
</organism>
<feature type="binding site" evidence="15">
    <location>
        <position position="457"/>
    </location>
    <ligand>
        <name>Mg(2+)</name>
        <dbReference type="ChEBI" id="CHEBI:18420"/>
        <note>shared with alpha subunit</note>
    </ligand>
</feature>
<comment type="subcellular location">
    <subcellularLocation>
        <location evidence="1 15">Cytoplasm</location>
    </subcellularLocation>
</comment>
<evidence type="ECO:0000313" key="21">
    <source>
        <dbReference type="Proteomes" id="UP000030008"/>
    </source>
</evidence>
<feature type="binding site" evidence="15">
    <location>
        <position position="466"/>
    </location>
    <ligand>
        <name>Mg(2+)</name>
        <dbReference type="ChEBI" id="CHEBI:18420"/>
        <note>shared with alpha subunit</note>
    </ligand>
</feature>
<dbReference type="Pfam" id="PF01588">
    <property type="entry name" value="tRNA_bind"/>
    <property type="match status" value="1"/>
</dbReference>
<evidence type="ECO:0000256" key="14">
    <source>
        <dbReference type="ARBA" id="ARBA00049255"/>
    </source>
</evidence>
<evidence type="ECO:0000256" key="4">
    <source>
        <dbReference type="ARBA" id="ARBA00022490"/>
    </source>
</evidence>
<proteinExistence type="inferred from homology"/>
<keyword evidence="9 15" id="KW-0067">ATP-binding</keyword>
<keyword evidence="12 15" id="KW-0648">Protein biosynthesis</keyword>
<dbReference type="Pfam" id="PF03484">
    <property type="entry name" value="B5"/>
    <property type="match status" value="1"/>
</dbReference>
<evidence type="ECO:0000256" key="13">
    <source>
        <dbReference type="ARBA" id="ARBA00023146"/>
    </source>
</evidence>
<dbReference type="FunFam" id="3.30.70.380:FF:000001">
    <property type="entry name" value="Phenylalanine--tRNA ligase beta subunit"/>
    <property type="match status" value="1"/>
</dbReference>
<feature type="binding site" evidence="15">
    <location>
        <position position="463"/>
    </location>
    <ligand>
        <name>Mg(2+)</name>
        <dbReference type="ChEBI" id="CHEBI:18420"/>
        <note>shared with alpha subunit</note>
    </ligand>
</feature>
<dbReference type="GO" id="GO:0000049">
    <property type="term" value="F:tRNA binding"/>
    <property type="evidence" value="ECO:0007669"/>
    <property type="project" value="UniProtKB-UniRule"/>
</dbReference>
<reference evidence="20 21" key="1">
    <citation type="submission" date="2014-08" db="EMBL/GenBank/DDBJ databases">
        <title>Clostridium innocuum, an unnegligible vancomycin-resistant pathogen causing extra-intestinal infections.</title>
        <authorList>
            <person name="Feng Y."/>
            <person name="Chiu C.-H."/>
        </authorList>
    </citation>
    <scope>NUCLEOTIDE SEQUENCE [LARGE SCALE GENOMIC DNA]</scope>
    <source>
        <strain evidence="20 21">AN88</strain>
    </source>
</reference>
<dbReference type="Gene3D" id="2.40.50.140">
    <property type="entry name" value="Nucleic acid-binding proteins"/>
    <property type="match status" value="1"/>
</dbReference>
<dbReference type="InterPro" id="IPR045864">
    <property type="entry name" value="aa-tRNA-synth_II/BPL/LPL"/>
</dbReference>
<evidence type="ECO:0000256" key="2">
    <source>
        <dbReference type="ARBA" id="ARBA00008653"/>
    </source>
</evidence>
<comment type="similarity">
    <text evidence="2 15">Belongs to the phenylalanyl-tRNA synthetase beta subunit family. Type 1 subfamily.</text>
</comment>
<evidence type="ECO:0000256" key="3">
    <source>
        <dbReference type="ARBA" id="ARBA00011209"/>
    </source>
</evidence>
<keyword evidence="6 15" id="KW-0436">Ligase</keyword>
<evidence type="ECO:0000256" key="7">
    <source>
        <dbReference type="ARBA" id="ARBA00022723"/>
    </source>
</evidence>
<dbReference type="NCBIfam" id="NF045760">
    <property type="entry name" value="YtpR"/>
    <property type="match status" value="1"/>
</dbReference>
<dbReference type="GO" id="GO:0006432">
    <property type="term" value="P:phenylalanyl-tRNA aminoacylation"/>
    <property type="evidence" value="ECO:0007669"/>
    <property type="project" value="UniProtKB-UniRule"/>
</dbReference>
<evidence type="ECO:0000256" key="6">
    <source>
        <dbReference type="ARBA" id="ARBA00022598"/>
    </source>
</evidence>
<dbReference type="InterPro" id="IPR020825">
    <property type="entry name" value="Phe-tRNA_synthase-like_B3/B4"/>
</dbReference>
<dbReference type="PROSITE" id="PS51447">
    <property type="entry name" value="FDX_ACB"/>
    <property type="match status" value="1"/>
</dbReference>
<evidence type="ECO:0000313" key="20">
    <source>
        <dbReference type="EMBL" id="KGJ53437.1"/>
    </source>
</evidence>
<dbReference type="PROSITE" id="PS50886">
    <property type="entry name" value="TRBD"/>
    <property type="match status" value="1"/>
</dbReference>
<dbReference type="EC" id="6.1.1.20" evidence="15"/>
<dbReference type="RefSeq" id="WP_044905006.1">
    <property type="nucleotide sequence ID" value="NZ_JQIF01000039.1"/>
</dbReference>
<dbReference type="GO" id="GO:0005524">
    <property type="term" value="F:ATP binding"/>
    <property type="evidence" value="ECO:0007669"/>
    <property type="project" value="UniProtKB-UniRule"/>
</dbReference>
<name>A0A099I897_CLOIN</name>
<dbReference type="SUPFAM" id="SSF54991">
    <property type="entry name" value="Anticodon-binding domain of PheRS"/>
    <property type="match status" value="1"/>
</dbReference>
<keyword evidence="11 16" id="KW-0694">RNA-binding</keyword>
<evidence type="ECO:0000256" key="8">
    <source>
        <dbReference type="ARBA" id="ARBA00022741"/>
    </source>
</evidence>
<evidence type="ECO:0000256" key="1">
    <source>
        <dbReference type="ARBA" id="ARBA00004496"/>
    </source>
</evidence>
<dbReference type="SMART" id="SM00873">
    <property type="entry name" value="B3_4"/>
    <property type="match status" value="1"/>
</dbReference>
<accession>A0A099I897</accession>
<dbReference type="GO" id="GO:0000287">
    <property type="term" value="F:magnesium ion binding"/>
    <property type="evidence" value="ECO:0007669"/>
    <property type="project" value="UniProtKB-UniRule"/>
</dbReference>
<evidence type="ECO:0000256" key="15">
    <source>
        <dbReference type="HAMAP-Rule" id="MF_00283"/>
    </source>
</evidence>
<keyword evidence="5 16" id="KW-0820">tRNA-binding</keyword>
<gene>
    <name evidence="15" type="primary">pheT</name>
    <name evidence="20" type="ORF">CIAN88_08405</name>
</gene>
<dbReference type="Pfam" id="PF17759">
    <property type="entry name" value="tRNA_synthFbeta"/>
    <property type="match status" value="1"/>
</dbReference>
<feature type="domain" description="TRNA-binding" evidence="17">
    <location>
        <begin position="39"/>
        <end position="152"/>
    </location>
</feature>
<dbReference type="Pfam" id="PF03147">
    <property type="entry name" value="FDX-ACB"/>
    <property type="match status" value="1"/>
</dbReference>
<dbReference type="InterPro" id="IPR009061">
    <property type="entry name" value="DNA-bd_dom_put_sf"/>
</dbReference>
<feature type="domain" description="B5" evidence="19">
    <location>
        <begin position="404"/>
        <end position="479"/>
    </location>
</feature>
<dbReference type="GO" id="GO:0009328">
    <property type="term" value="C:phenylalanine-tRNA ligase complex"/>
    <property type="evidence" value="ECO:0007669"/>
    <property type="project" value="TreeGrafter"/>
</dbReference>
<evidence type="ECO:0000256" key="12">
    <source>
        <dbReference type="ARBA" id="ARBA00022917"/>
    </source>
</evidence>
<feature type="binding site" evidence="15">
    <location>
        <position position="467"/>
    </location>
    <ligand>
        <name>Mg(2+)</name>
        <dbReference type="ChEBI" id="CHEBI:18420"/>
        <note>shared with alpha subunit</note>
    </ligand>
</feature>
<dbReference type="InterPro" id="IPR005146">
    <property type="entry name" value="B3/B4_tRNA-bd"/>
</dbReference>
<dbReference type="Gene3D" id="3.30.56.10">
    <property type="match status" value="2"/>
</dbReference>
<dbReference type="PANTHER" id="PTHR10947">
    <property type="entry name" value="PHENYLALANYL-TRNA SYNTHETASE BETA CHAIN AND LEUCINE-RICH REPEAT-CONTAINING PROTEIN 47"/>
    <property type="match status" value="1"/>
</dbReference>
<evidence type="ECO:0000256" key="16">
    <source>
        <dbReference type="PROSITE-ProRule" id="PRU00209"/>
    </source>
</evidence>